<dbReference type="EMBL" id="GEVM01009943">
    <property type="protein sequence ID" value="JAU95995.1"/>
    <property type="molecule type" value="Transcribed_RNA"/>
</dbReference>
<evidence type="ECO:0000259" key="2">
    <source>
        <dbReference type="Pfam" id="PF00646"/>
    </source>
</evidence>
<name>A0A1J3JU72_NOCCA</name>
<organism evidence="4">
    <name type="scientific">Noccaea caerulescens</name>
    <name type="common">Alpine penny-cress</name>
    <name type="synonym">Thlaspi caerulescens</name>
    <dbReference type="NCBI Taxonomy" id="107243"/>
    <lineage>
        <taxon>Eukaryota</taxon>
        <taxon>Viridiplantae</taxon>
        <taxon>Streptophyta</taxon>
        <taxon>Embryophyta</taxon>
        <taxon>Tracheophyta</taxon>
        <taxon>Spermatophyta</taxon>
        <taxon>Magnoliopsida</taxon>
        <taxon>eudicotyledons</taxon>
        <taxon>Gunneridae</taxon>
        <taxon>Pentapetalae</taxon>
        <taxon>rosids</taxon>
        <taxon>malvids</taxon>
        <taxon>Brassicales</taxon>
        <taxon>Brassicaceae</taxon>
        <taxon>Coluteocarpeae</taxon>
        <taxon>Noccaea</taxon>
    </lineage>
</organism>
<dbReference type="SUPFAM" id="SSF81383">
    <property type="entry name" value="F-box domain"/>
    <property type="match status" value="1"/>
</dbReference>
<protein>
    <submittedName>
        <fullName evidence="4">F-box protein</fullName>
    </submittedName>
</protein>
<evidence type="ECO:0000313" key="4">
    <source>
        <dbReference type="EMBL" id="JAU95995.1"/>
    </source>
</evidence>
<feature type="domain" description="F-box" evidence="2">
    <location>
        <begin position="29"/>
        <end position="62"/>
    </location>
</feature>
<dbReference type="InterPro" id="IPR011043">
    <property type="entry name" value="Gal_Oxase/kelch_b-propeller"/>
</dbReference>
<dbReference type="Gene3D" id="1.20.1280.50">
    <property type="match status" value="1"/>
</dbReference>
<reference evidence="4" key="1">
    <citation type="submission" date="2016-07" db="EMBL/GenBank/DDBJ databases">
        <title>De novo transcriptome assembly of four accessions of the metal hyperaccumulator plant Noccaea caerulescens.</title>
        <authorList>
            <person name="Blande D."/>
            <person name="Halimaa P."/>
            <person name="Tervahauta A.I."/>
            <person name="Aarts M.G."/>
            <person name="Karenlampi S.O."/>
        </authorList>
    </citation>
    <scope>NUCLEOTIDE SEQUENCE</scope>
</reference>
<dbReference type="InterPro" id="IPR001810">
    <property type="entry name" value="F-box_dom"/>
</dbReference>
<evidence type="ECO:0000256" key="1">
    <source>
        <dbReference type="SAM" id="MobiDB-lite"/>
    </source>
</evidence>
<evidence type="ECO:0000259" key="3">
    <source>
        <dbReference type="Pfam" id="PF03478"/>
    </source>
</evidence>
<feature type="compositionally biased region" description="Polar residues" evidence="1">
    <location>
        <begin position="1"/>
        <end position="10"/>
    </location>
</feature>
<dbReference type="Pfam" id="PF03478">
    <property type="entry name" value="Beta-prop_KIB1-4"/>
    <property type="match status" value="1"/>
</dbReference>
<dbReference type="PANTHER" id="PTHR33127:SF30">
    <property type="entry name" value="F-BOX DOMAIN-CONTAINING PROTEIN"/>
    <property type="match status" value="1"/>
</dbReference>
<dbReference type="Pfam" id="PF00646">
    <property type="entry name" value="F-box"/>
    <property type="match status" value="1"/>
</dbReference>
<gene>
    <name evidence="4" type="ORF">MP_TR11353_c0_g1_i1_g.34021</name>
</gene>
<feature type="domain" description="KIB1-4 beta-propeller" evidence="3">
    <location>
        <begin position="92"/>
        <end position="300"/>
    </location>
</feature>
<dbReference type="AlphaFoldDB" id="A0A1J3JU72"/>
<dbReference type="InterPro" id="IPR036047">
    <property type="entry name" value="F-box-like_dom_sf"/>
</dbReference>
<dbReference type="PANTHER" id="PTHR33127">
    <property type="entry name" value="TRANSMEMBRANE PROTEIN"/>
    <property type="match status" value="1"/>
</dbReference>
<dbReference type="InterPro" id="IPR005174">
    <property type="entry name" value="KIB1-4_b-propeller"/>
</dbReference>
<proteinExistence type="predicted"/>
<sequence length="366" mass="43028">MTSPSPSPTSVARKRSKTQKNKLSNPSFADLPSSLLEVIMSHLVLKDNICASAACKSWREAAVYVRAVEQHPWLMCFPKRGSSFQFRDPLQWKLYTLNLPELAKSNVCCSRDGWLLMRRRSVSVSNEIFFFNPFSRELVALPKFELNFREIAFSSPPTLDRCVVVALNFVTEYLVTISTWHPGATEWTSQDFPTDFDQRHTHNLLVYANDHFYCFTAERGCLYSFHPSSRKWSFLASAYMYFHMRFELNEREVSLAEKKGELFLMFTSRVKKPVKVYKLVTSHWEEMRDDKLDGLTIFISFFNAEMRKDLPWLRNNVCFSRFGYNRKSCLSYSFDESRYDRREEWLELCPPQSIWIDPPKNVLDYL</sequence>
<accession>A0A1J3JU72</accession>
<dbReference type="SUPFAM" id="SSF50965">
    <property type="entry name" value="Galactose oxidase, central domain"/>
    <property type="match status" value="1"/>
</dbReference>
<feature type="region of interest" description="Disordered" evidence="1">
    <location>
        <begin position="1"/>
        <end position="25"/>
    </location>
</feature>